<evidence type="ECO:0000313" key="4">
    <source>
        <dbReference type="EMBL" id="KAH9375969.1"/>
    </source>
</evidence>
<keyword evidence="2" id="KW-0472">Membrane</keyword>
<keyword evidence="2" id="KW-0812">Transmembrane</keyword>
<dbReference type="OrthoDB" id="6372754at2759"/>
<feature type="signal peptide" evidence="3">
    <location>
        <begin position="1"/>
        <end position="23"/>
    </location>
</feature>
<evidence type="ECO:0000313" key="5">
    <source>
        <dbReference type="Proteomes" id="UP000821853"/>
    </source>
</evidence>
<comment type="caution">
    <text evidence="4">The sequence shown here is derived from an EMBL/GenBank/DDBJ whole genome shotgun (WGS) entry which is preliminary data.</text>
</comment>
<evidence type="ECO:0000256" key="1">
    <source>
        <dbReference type="SAM" id="MobiDB-lite"/>
    </source>
</evidence>
<sequence>MAPWASSLLLLGGCCCCWRPVASSGGGTSSSATVGLLATSRHNGSASPTKVGATSASWSFPITSSFLPSSTVHFPTTQSPSSYLKNHATSYSPSAAEYTTNKNMYGTHRPSSANLVYSGPSSNQAAYAAAYYATSSTTTTTTRRPFAYNLPYSPIDYYFENKKGGSKTGSADFKHASPSSSRPSSNAYYTSNEYEDDEEDADRVRYSTRNDAIKGDYDSTEASPATYVKTKYGYTSRNPLLLTSESSKVSSLLNHENLKAGNQGKDGVDKGYATASSDHYDYKGYIAADYADDFGYPDVDHNDLPYLHRRKHHSGKGPLALLLGLLPLGLLMAALVPSVINLPVAAVGAVGAAGRRRREAAYRNPILDTIARFGVNSLEDPRCMQRIFCEVTAEGKAPGSLPVQKVFYTLSTLVNDAWAERLGLKTLFQAVKKGKCDVFRCRKNAKPTKQGRHTGSGKAKHKVANESAKKASKE</sequence>
<feature type="chain" id="PRO_5039907966" evidence="3">
    <location>
        <begin position="24"/>
        <end position="474"/>
    </location>
</feature>
<dbReference type="AlphaFoldDB" id="A0A9J6GLZ2"/>
<proteinExistence type="predicted"/>
<keyword evidence="2" id="KW-1133">Transmembrane helix</keyword>
<feature type="transmembrane region" description="Helical" evidence="2">
    <location>
        <begin position="320"/>
        <end position="353"/>
    </location>
</feature>
<reference evidence="4 5" key="1">
    <citation type="journal article" date="2020" name="Cell">
        <title>Large-Scale Comparative Analyses of Tick Genomes Elucidate Their Genetic Diversity and Vector Capacities.</title>
        <authorList>
            <consortium name="Tick Genome and Microbiome Consortium (TIGMIC)"/>
            <person name="Jia N."/>
            <person name="Wang J."/>
            <person name="Shi W."/>
            <person name="Du L."/>
            <person name="Sun Y."/>
            <person name="Zhan W."/>
            <person name="Jiang J.F."/>
            <person name="Wang Q."/>
            <person name="Zhang B."/>
            <person name="Ji P."/>
            <person name="Bell-Sakyi L."/>
            <person name="Cui X.M."/>
            <person name="Yuan T.T."/>
            <person name="Jiang B.G."/>
            <person name="Yang W.F."/>
            <person name="Lam T.T."/>
            <person name="Chang Q.C."/>
            <person name="Ding S.J."/>
            <person name="Wang X.J."/>
            <person name="Zhu J.G."/>
            <person name="Ruan X.D."/>
            <person name="Zhao L."/>
            <person name="Wei J.T."/>
            <person name="Ye R.Z."/>
            <person name="Que T.C."/>
            <person name="Du C.H."/>
            <person name="Zhou Y.H."/>
            <person name="Cheng J.X."/>
            <person name="Dai P.F."/>
            <person name="Guo W.B."/>
            <person name="Han X.H."/>
            <person name="Huang E.J."/>
            <person name="Li L.F."/>
            <person name="Wei W."/>
            <person name="Gao Y.C."/>
            <person name="Liu J.Z."/>
            <person name="Shao H.Z."/>
            <person name="Wang X."/>
            <person name="Wang C.C."/>
            <person name="Yang T.C."/>
            <person name="Huo Q.B."/>
            <person name="Li W."/>
            <person name="Chen H.Y."/>
            <person name="Chen S.E."/>
            <person name="Zhou L.G."/>
            <person name="Ni X.B."/>
            <person name="Tian J.H."/>
            <person name="Sheng Y."/>
            <person name="Liu T."/>
            <person name="Pan Y.S."/>
            <person name="Xia L.Y."/>
            <person name="Li J."/>
            <person name="Zhao F."/>
            <person name="Cao W.C."/>
        </authorList>
    </citation>
    <scope>NUCLEOTIDE SEQUENCE [LARGE SCALE GENOMIC DNA]</scope>
    <source>
        <strain evidence="4">HaeL-2018</strain>
    </source>
</reference>
<feature type="region of interest" description="Disordered" evidence="1">
    <location>
        <begin position="168"/>
        <end position="203"/>
    </location>
</feature>
<name>A0A9J6GLZ2_HAELO</name>
<evidence type="ECO:0000256" key="3">
    <source>
        <dbReference type="SAM" id="SignalP"/>
    </source>
</evidence>
<dbReference type="Proteomes" id="UP000821853">
    <property type="component" value="Chromosome 5"/>
</dbReference>
<organism evidence="4 5">
    <name type="scientific">Haemaphysalis longicornis</name>
    <name type="common">Bush tick</name>
    <dbReference type="NCBI Taxonomy" id="44386"/>
    <lineage>
        <taxon>Eukaryota</taxon>
        <taxon>Metazoa</taxon>
        <taxon>Ecdysozoa</taxon>
        <taxon>Arthropoda</taxon>
        <taxon>Chelicerata</taxon>
        <taxon>Arachnida</taxon>
        <taxon>Acari</taxon>
        <taxon>Parasitiformes</taxon>
        <taxon>Ixodida</taxon>
        <taxon>Ixodoidea</taxon>
        <taxon>Ixodidae</taxon>
        <taxon>Haemaphysalinae</taxon>
        <taxon>Haemaphysalis</taxon>
    </lineage>
</organism>
<protein>
    <submittedName>
        <fullName evidence="4">Uncharacterized protein</fullName>
    </submittedName>
</protein>
<dbReference type="EMBL" id="JABSTR010000007">
    <property type="protein sequence ID" value="KAH9375969.1"/>
    <property type="molecule type" value="Genomic_DNA"/>
</dbReference>
<keyword evidence="3" id="KW-0732">Signal</keyword>
<feature type="compositionally biased region" description="Basic and acidic residues" evidence="1">
    <location>
        <begin position="463"/>
        <end position="474"/>
    </location>
</feature>
<accession>A0A9J6GLZ2</accession>
<dbReference type="VEuPathDB" id="VectorBase:HLOH_054596"/>
<feature type="region of interest" description="Disordered" evidence="1">
    <location>
        <begin position="445"/>
        <end position="474"/>
    </location>
</feature>
<gene>
    <name evidence="4" type="ORF">HPB48_000817</name>
</gene>
<evidence type="ECO:0000256" key="2">
    <source>
        <dbReference type="SAM" id="Phobius"/>
    </source>
</evidence>
<keyword evidence="5" id="KW-1185">Reference proteome</keyword>
<dbReference type="OMA" id="KNHATSY"/>